<dbReference type="InterPro" id="IPR011042">
    <property type="entry name" value="6-blade_b-propeller_TolB-like"/>
</dbReference>
<evidence type="ECO:0000313" key="3">
    <source>
        <dbReference type="EMBL" id="RUL87224.1"/>
    </source>
</evidence>
<dbReference type="Proteomes" id="UP000280296">
    <property type="component" value="Unassembled WGS sequence"/>
</dbReference>
<dbReference type="RefSeq" id="WP_126725945.1">
    <property type="nucleotide sequence ID" value="NZ_RYZH01000024.1"/>
</dbReference>
<dbReference type="Gene3D" id="2.120.10.30">
    <property type="entry name" value="TolB, C-terminal domain"/>
    <property type="match status" value="2"/>
</dbReference>
<evidence type="ECO:0000313" key="4">
    <source>
        <dbReference type="Proteomes" id="UP000280296"/>
    </source>
</evidence>
<feature type="region of interest" description="Disordered" evidence="2">
    <location>
        <begin position="252"/>
        <end position="282"/>
    </location>
</feature>
<name>A0A432MIN1_9BACT</name>
<reference evidence="3 4" key="1">
    <citation type="submission" date="2018-12" db="EMBL/GenBank/DDBJ databases">
        <authorList>
            <person name="Toschakov S.V."/>
        </authorList>
    </citation>
    <scope>NUCLEOTIDE SEQUENCE [LARGE SCALE GENOMIC DNA]</scope>
    <source>
        <strain evidence="3 4">GM2012</strain>
    </source>
</reference>
<evidence type="ECO:0000256" key="1">
    <source>
        <dbReference type="ARBA" id="ARBA00009820"/>
    </source>
</evidence>
<evidence type="ECO:0000256" key="2">
    <source>
        <dbReference type="SAM" id="MobiDB-lite"/>
    </source>
</evidence>
<comment type="caution">
    <text evidence="3">The sequence shown here is derived from an EMBL/GenBank/DDBJ whole genome shotgun (WGS) entry which is preliminary data.</text>
</comment>
<dbReference type="InterPro" id="IPR011659">
    <property type="entry name" value="WD40"/>
</dbReference>
<dbReference type="Pfam" id="PF07676">
    <property type="entry name" value="PD40"/>
    <property type="match status" value="5"/>
</dbReference>
<gene>
    <name evidence="3" type="ORF">TsocGM_13440</name>
</gene>
<organism evidence="3 4">
    <name type="scientific">Tautonia sociabilis</name>
    <dbReference type="NCBI Taxonomy" id="2080755"/>
    <lineage>
        <taxon>Bacteria</taxon>
        <taxon>Pseudomonadati</taxon>
        <taxon>Planctomycetota</taxon>
        <taxon>Planctomycetia</taxon>
        <taxon>Isosphaerales</taxon>
        <taxon>Isosphaeraceae</taxon>
        <taxon>Tautonia</taxon>
    </lineage>
</organism>
<comment type="similarity">
    <text evidence="1">Belongs to the TolB family.</text>
</comment>
<dbReference type="OrthoDB" id="269409at2"/>
<accession>A0A432MIN1</accession>
<dbReference type="AlphaFoldDB" id="A0A432MIN1"/>
<keyword evidence="4" id="KW-1185">Reference proteome</keyword>
<sequence>MSIGLSALIALLIAPPGGLSDDLVRLTDDGRDVIRPSWSPDGTRVAFARVEEGGSTIWQYIMDVDPPGPPTRLTDRTDPEYQAVFSPDGGRLLLTLVPRSGTQGNCDLAIVDADGSGLAVLVDDRGGPLSHQEWPSWAPDGDRFVFSSTHEGNQEIYAANADGSDLVRLTQSPGIDAHPSWSARGDRIVFATDRWGGLELASISPDGTGLARLTESPGLDDYPAISPDGRRVAFVSNRDGQFEIYSLELDEPGPPVNRSRHPARDTMPAWTPDGRGITFVSDRDGQGDLYTIRVGGEREAADGDGG</sequence>
<dbReference type="EMBL" id="RYZH01000024">
    <property type="protein sequence ID" value="RUL87224.1"/>
    <property type="molecule type" value="Genomic_DNA"/>
</dbReference>
<dbReference type="PANTHER" id="PTHR36842">
    <property type="entry name" value="PROTEIN TOLB HOMOLOG"/>
    <property type="match status" value="1"/>
</dbReference>
<dbReference type="SUPFAM" id="SSF82171">
    <property type="entry name" value="DPP6 N-terminal domain-like"/>
    <property type="match status" value="1"/>
</dbReference>
<reference evidence="3 4" key="2">
    <citation type="submission" date="2019-01" db="EMBL/GenBank/DDBJ databases">
        <title>Tautonia sociabilis, a novel thermotolerant planctomycete of Isosphaeraceae family, isolated from a 4000 m deep subterranean habitat.</title>
        <authorList>
            <person name="Kovaleva O.L."/>
            <person name="Elcheninov A.G."/>
            <person name="Van Heerden E."/>
            <person name="Toshchakov S.V."/>
            <person name="Novikov A."/>
            <person name="Bonch-Osmolovskaya E.A."/>
            <person name="Kublanov I.V."/>
        </authorList>
    </citation>
    <scope>NUCLEOTIDE SEQUENCE [LARGE SCALE GENOMIC DNA]</scope>
    <source>
        <strain evidence="3 4">GM2012</strain>
    </source>
</reference>
<dbReference type="PANTHER" id="PTHR36842:SF1">
    <property type="entry name" value="PROTEIN TOLB"/>
    <property type="match status" value="1"/>
</dbReference>
<protein>
    <submittedName>
        <fullName evidence="3">Biopolymer transporter Tol</fullName>
    </submittedName>
</protein>
<proteinExistence type="inferred from homology"/>